<comment type="caution">
    <text evidence="4">The sequence shown here is derived from an EMBL/GenBank/DDBJ whole genome shotgun (WGS) entry which is preliminary data.</text>
</comment>
<feature type="domain" description="M23ase beta-sheet core" evidence="3">
    <location>
        <begin position="321"/>
        <end position="421"/>
    </location>
</feature>
<evidence type="ECO:0000256" key="2">
    <source>
        <dbReference type="SAM" id="Phobius"/>
    </source>
</evidence>
<dbReference type="CDD" id="cd12797">
    <property type="entry name" value="M23_peptidase"/>
    <property type="match status" value="1"/>
</dbReference>
<sequence>MAEHAPTRRSSRRQTADSALSADIETSPVVAPADVPAAPLSRRALRASRSVAVEPAERSPEPEADTAAESLIAEVAATVVAATEVIVEAVAEPAASPRRMRRSSRPAPSPADSTHVASTAVDAAAVTAQADATAQATTDCEDADAFAAASRALCFSEAPVTAPVTVTGPDEQRASLPTAAVHVPARRRGARRKFAAAGATVGIMGIAGMLAVSMTLPAEAVAAWQGGQTTAGMSLVAGAKESGGSDSDAEIQAFVASSDLPENVIQRAEGFSTASLIDLATQQGINYSNTVYTNDPDAAIQWPFIVGVAMSYGFGMRDGRLHEGLDLLPGEGAPVQAIADGKVRIATESGGNYGVTVYIDHMIDGELVTSHYSHMQYGSLQVESGDTVKVGDIVGKVGNTGRSYGAHMHFELIVGGSTIDPMAWFTENAGRYDGVAPVS</sequence>
<dbReference type="Pfam" id="PF01551">
    <property type="entry name" value="Peptidase_M23"/>
    <property type="match status" value="1"/>
</dbReference>
<organism evidence="4 5">
    <name type="scientific">Microbacterium ginsengiterrae</name>
    <dbReference type="NCBI Taxonomy" id="546115"/>
    <lineage>
        <taxon>Bacteria</taxon>
        <taxon>Bacillati</taxon>
        <taxon>Actinomycetota</taxon>
        <taxon>Actinomycetes</taxon>
        <taxon>Micrococcales</taxon>
        <taxon>Microbacteriaceae</taxon>
        <taxon>Microbacterium</taxon>
    </lineage>
</organism>
<feature type="region of interest" description="Disordered" evidence="1">
    <location>
        <begin position="1"/>
        <end position="66"/>
    </location>
</feature>
<protein>
    <submittedName>
        <fullName evidence="4">Murein DD-endopeptidase MepM/ murein hydrolase activator NlpD</fullName>
    </submittedName>
</protein>
<dbReference type="PANTHER" id="PTHR21666">
    <property type="entry name" value="PEPTIDASE-RELATED"/>
    <property type="match status" value="1"/>
</dbReference>
<evidence type="ECO:0000259" key="3">
    <source>
        <dbReference type="Pfam" id="PF01551"/>
    </source>
</evidence>
<accession>A0A7W9CDK3</accession>
<feature type="region of interest" description="Disordered" evidence="1">
    <location>
        <begin position="93"/>
        <end position="118"/>
    </location>
</feature>
<feature type="compositionally biased region" description="Low complexity" evidence="1">
    <location>
        <begin position="28"/>
        <end position="53"/>
    </location>
</feature>
<keyword evidence="2" id="KW-1133">Transmembrane helix</keyword>
<keyword evidence="2" id="KW-0472">Membrane</keyword>
<dbReference type="PANTHER" id="PTHR21666:SF270">
    <property type="entry name" value="MUREIN HYDROLASE ACTIVATOR ENVC"/>
    <property type="match status" value="1"/>
</dbReference>
<proteinExistence type="predicted"/>
<evidence type="ECO:0000256" key="1">
    <source>
        <dbReference type="SAM" id="MobiDB-lite"/>
    </source>
</evidence>
<keyword evidence="4" id="KW-0378">Hydrolase</keyword>
<dbReference type="EMBL" id="JACHMU010000001">
    <property type="protein sequence ID" value="MBB5743342.1"/>
    <property type="molecule type" value="Genomic_DNA"/>
</dbReference>
<reference evidence="4 5" key="1">
    <citation type="submission" date="2020-08" db="EMBL/GenBank/DDBJ databases">
        <title>Sequencing the genomes of 1000 actinobacteria strains.</title>
        <authorList>
            <person name="Klenk H.-P."/>
        </authorList>
    </citation>
    <scope>NUCLEOTIDE SEQUENCE [LARGE SCALE GENOMIC DNA]</scope>
    <source>
        <strain evidence="4 5">DSM 24823</strain>
    </source>
</reference>
<dbReference type="Gene3D" id="2.70.70.10">
    <property type="entry name" value="Glucose Permease (Domain IIA)"/>
    <property type="match status" value="1"/>
</dbReference>
<dbReference type="InterPro" id="IPR011055">
    <property type="entry name" value="Dup_hybrid_motif"/>
</dbReference>
<dbReference type="SUPFAM" id="SSF51261">
    <property type="entry name" value="Duplicated hybrid motif"/>
    <property type="match status" value="1"/>
</dbReference>
<dbReference type="InterPro" id="IPR050570">
    <property type="entry name" value="Cell_wall_metabolism_enzyme"/>
</dbReference>
<keyword evidence="5" id="KW-1185">Reference proteome</keyword>
<keyword evidence="2" id="KW-0812">Transmembrane</keyword>
<evidence type="ECO:0000313" key="4">
    <source>
        <dbReference type="EMBL" id="MBB5743342.1"/>
    </source>
</evidence>
<dbReference type="RefSeq" id="WP_241731653.1">
    <property type="nucleotide sequence ID" value="NZ_BAAAPG010000001.1"/>
</dbReference>
<dbReference type="GO" id="GO:0004222">
    <property type="term" value="F:metalloendopeptidase activity"/>
    <property type="evidence" value="ECO:0007669"/>
    <property type="project" value="TreeGrafter"/>
</dbReference>
<feature type="transmembrane region" description="Helical" evidence="2">
    <location>
        <begin position="194"/>
        <end position="216"/>
    </location>
</feature>
<dbReference type="AlphaFoldDB" id="A0A7W9CDK3"/>
<dbReference type="Proteomes" id="UP000517712">
    <property type="component" value="Unassembled WGS sequence"/>
</dbReference>
<evidence type="ECO:0000313" key="5">
    <source>
        <dbReference type="Proteomes" id="UP000517712"/>
    </source>
</evidence>
<dbReference type="InterPro" id="IPR016047">
    <property type="entry name" value="M23ase_b-sheet_dom"/>
</dbReference>
<gene>
    <name evidence="4" type="ORF">HD600_001839</name>
</gene>
<name>A0A7W9CDK3_9MICO</name>